<comment type="caution">
    <text evidence="2">The sequence shown here is derived from an EMBL/GenBank/DDBJ whole genome shotgun (WGS) entry which is preliminary data.</text>
</comment>
<keyword evidence="1" id="KW-0812">Transmembrane</keyword>
<protein>
    <submittedName>
        <fullName evidence="2">ABC transporter permease</fullName>
    </submittedName>
</protein>
<feature type="transmembrane region" description="Helical" evidence="1">
    <location>
        <begin position="139"/>
        <end position="163"/>
    </location>
</feature>
<dbReference type="RefSeq" id="WP_162451084.1">
    <property type="nucleotide sequence ID" value="NZ_WLZY01000005.1"/>
</dbReference>
<feature type="transmembrane region" description="Helical" evidence="1">
    <location>
        <begin position="204"/>
        <end position="228"/>
    </location>
</feature>
<evidence type="ECO:0000256" key="1">
    <source>
        <dbReference type="SAM" id="Phobius"/>
    </source>
</evidence>
<proteinExistence type="predicted"/>
<keyword evidence="1" id="KW-0472">Membrane</keyword>
<sequence length="301" mass="31464">MNPPSESPTGVIHDIGYRGYEGPRLGRRAVARALFVHSLRGVFGLGRSGRSKVLPIGMFVLMCLPAVVLATVTVVGAGQGVVTQPPLAYSSYAMVMQAAIAIFLATQAPQAVSLDLRFNTVPLYFSRPLERIDYVTAKYAALAAGVFILLAVPIIVMYAGALLAEFSFGGETSDVAVALGGAVLYSLVLSGLCLLIASTTSRRGFGVAAIITVLALSYTVVTVLQGIVGHGQNDMATAGWLGLFSPMTLVDGVQAWALGADPSTIAGPPNDVAGIVFCLVALAVIAGCFRLLVFRYRKVKL</sequence>
<evidence type="ECO:0000313" key="3">
    <source>
        <dbReference type="Proteomes" id="UP000460435"/>
    </source>
</evidence>
<feature type="transmembrane region" description="Helical" evidence="1">
    <location>
        <begin position="53"/>
        <end position="75"/>
    </location>
</feature>
<accession>A0A7K3M7I6</accession>
<feature type="transmembrane region" description="Helical" evidence="1">
    <location>
        <begin position="272"/>
        <end position="293"/>
    </location>
</feature>
<keyword evidence="1" id="KW-1133">Transmembrane helix</keyword>
<dbReference type="AlphaFoldDB" id="A0A7K3M7I6"/>
<feature type="transmembrane region" description="Helical" evidence="1">
    <location>
        <begin position="175"/>
        <end position="197"/>
    </location>
</feature>
<gene>
    <name evidence="2" type="ORF">F7O44_14965</name>
</gene>
<organism evidence="2 3">
    <name type="scientific">Phytoactinopolyspora mesophila</name>
    <dbReference type="NCBI Taxonomy" id="2650750"/>
    <lineage>
        <taxon>Bacteria</taxon>
        <taxon>Bacillati</taxon>
        <taxon>Actinomycetota</taxon>
        <taxon>Actinomycetes</taxon>
        <taxon>Jiangellales</taxon>
        <taxon>Jiangellaceae</taxon>
        <taxon>Phytoactinopolyspora</taxon>
    </lineage>
</organism>
<evidence type="ECO:0000313" key="2">
    <source>
        <dbReference type="EMBL" id="NDL58368.1"/>
    </source>
</evidence>
<keyword evidence="3" id="KW-1185">Reference proteome</keyword>
<name>A0A7K3M7I6_9ACTN</name>
<reference evidence="2 3" key="1">
    <citation type="submission" date="2019-11" db="EMBL/GenBank/DDBJ databases">
        <authorList>
            <person name="Li X.-J."/>
            <person name="Feng X.-M."/>
        </authorList>
    </citation>
    <scope>NUCLEOTIDE SEQUENCE [LARGE SCALE GENOMIC DNA]</scope>
    <source>
        <strain evidence="2 3">XMNu-373</strain>
    </source>
</reference>
<dbReference type="Proteomes" id="UP000460435">
    <property type="component" value="Unassembled WGS sequence"/>
</dbReference>
<dbReference type="EMBL" id="WLZY01000005">
    <property type="protein sequence ID" value="NDL58368.1"/>
    <property type="molecule type" value="Genomic_DNA"/>
</dbReference>